<organism evidence="1">
    <name type="scientific">Anguilla anguilla</name>
    <name type="common">European freshwater eel</name>
    <name type="synonym">Muraena anguilla</name>
    <dbReference type="NCBI Taxonomy" id="7936"/>
    <lineage>
        <taxon>Eukaryota</taxon>
        <taxon>Metazoa</taxon>
        <taxon>Chordata</taxon>
        <taxon>Craniata</taxon>
        <taxon>Vertebrata</taxon>
        <taxon>Euteleostomi</taxon>
        <taxon>Actinopterygii</taxon>
        <taxon>Neopterygii</taxon>
        <taxon>Teleostei</taxon>
        <taxon>Anguilliformes</taxon>
        <taxon>Anguillidae</taxon>
        <taxon>Anguilla</taxon>
    </lineage>
</organism>
<name>A0A0E9RTX1_ANGAN</name>
<protein>
    <submittedName>
        <fullName evidence="1">Uncharacterized protein</fullName>
    </submittedName>
</protein>
<dbReference type="EMBL" id="GBXM01100439">
    <property type="protein sequence ID" value="JAH08138.1"/>
    <property type="molecule type" value="Transcribed_RNA"/>
</dbReference>
<sequence>MMFALGQTCQPVRQVPEAVLPCVEQEHCTAELISAPRSLTLFQHVP</sequence>
<evidence type="ECO:0000313" key="1">
    <source>
        <dbReference type="EMBL" id="JAH31900.1"/>
    </source>
</evidence>
<accession>A0A0E9RTX1</accession>
<reference evidence="1" key="1">
    <citation type="submission" date="2014-11" db="EMBL/GenBank/DDBJ databases">
        <authorList>
            <person name="Amaro Gonzalez C."/>
        </authorList>
    </citation>
    <scope>NUCLEOTIDE SEQUENCE</scope>
</reference>
<dbReference type="AlphaFoldDB" id="A0A0E9RTX1"/>
<dbReference type="EMBL" id="GBXM01076677">
    <property type="protein sequence ID" value="JAH31900.1"/>
    <property type="molecule type" value="Transcribed_RNA"/>
</dbReference>
<proteinExistence type="predicted"/>
<reference evidence="1" key="2">
    <citation type="journal article" date="2015" name="Fish Shellfish Immunol.">
        <title>Early steps in the European eel (Anguilla anguilla)-Vibrio vulnificus interaction in the gills: Role of the RtxA13 toxin.</title>
        <authorList>
            <person name="Callol A."/>
            <person name="Pajuelo D."/>
            <person name="Ebbesson L."/>
            <person name="Teles M."/>
            <person name="MacKenzie S."/>
            <person name="Amaro C."/>
        </authorList>
    </citation>
    <scope>NUCLEOTIDE SEQUENCE</scope>
</reference>